<proteinExistence type="predicted"/>
<evidence type="ECO:0008006" key="3">
    <source>
        <dbReference type="Google" id="ProtNLM"/>
    </source>
</evidence>
<evidence type="ECO:0000313" key="2">
    <source>
        <dbReference type="Proteomes" id="UP000601361"/>
    </source>
</evidence>
<accession>A0ABQ1WNF8</accession>
<reference evidence="2" key="1">
    <citation type="journal article" date="2019" name="Int. J. Syst. Evol. Microbiol.">
        <title>The Global Catalogue of Microorganisms (GCM) 10K type strain sequencing project: providing services to taxonomists for standard genome sequencing and annotation.</title>
        <authorList>
            <consortium name="The Broad Institute Genomics Platform"/>
            <consortium name="The Broad Institute Genome Sequencing Center for Infectious Disease"/>
            <person name="Wu L."/>
            <person name="Ma J."/>
        </authorList>
    </citation>
    <scope>NUCLEOTIDE SEQUENCE [LARGE SCALE GENOMIC DNA]</scope>
    <source>
        <strain evidence="2">CGMCC 1.12990</strain>
    </source>
</reference>
<evidence type="ECO:0000313" key="1">
    <source>
        <dbReference type="EMBL" id="GGG39551.1"/>
    </source>
</evidence>
<dbReference type="EMBL" id="BMGS01000003">
    <property type="protein sequence ID" value="GGG39551.1"/>
    <property type="molecule type" value="Genomic_DNA"/>
</dbReference>
<protein>
    <recommendedName>
        <fullName evidence="3">Phosphoribosylpyrophosphate synthetase</fullName>
    </recommendedName>
</protein>
<comment type="caution">
    <text evidence="1">The sequence shown here is derived from an EMBL/GenBank/DDBJ whole genome shotgun (WGS) entry which is preliminary data.</text>
</comment>
<keyword evidence="2" id="KW-1185">Reference proteome</keyword>
<organism evidence="1 2">
    <name type="scientific">Hymenobacter glacieicola</name>
    <dbReference type="NCBI Taxonomy" id="1562124"/>
    <lineage>
        <taxon>Bacteria</taxon>
        <taxon>Pseudomonadati</taxon>
        <taxon>Bacteroidota</taxon>
        <taxon>Cytophagia</taxon>
        <taxon>Cytophagales</taxon>
        <taxon>Hymenobacteraceae</taxon>
        <taxon>Hymenobacter</taxon>
    </lineage>
</organism>
<sequence>MLATYSRHGGFPLLALPAYPRNHSLPRLQTPLIMQDKEEERSLVNVERKLNEEGFKADFGVQNGRLYAMSDEKKTYGPEDVTIVDFYRFEGESNPDDMSILYALETADGVRGTISSAYGTYGDSDALEFLKQVEDLGKNLSKRFK</sequence>
<gene>
    <name evidence="1" type="ORF">GCM10011378_14800</name>
</gene>
<dbReference type="Proteomes" id="UP000601361">
    <property type="component" value="Unassembled WGS sequence"/>
</dbReference>
<name>A0ABQ1WNF8_9BACT</name>